<evidence type="ECO:0008006" key="4">
    <source>
        <dbReference type="Google" id="ProtNLM"/>
    </source>
</evidence>
<gene>
    <name evidence="2" type="ORF">FIBRA_06154</name>
</gene>
<feature type="chain" id="PRO_5003779282" description="NAD(P)-binding domain-containing protein" evidence="1">
    <location>
        <begin position="21"/>
        <end position="202"/>
    </location>
</feature>
<evidence type="ECO:0000256" key="1">
    <source>
        <dbReference type="SAM" id="SignalP"/>
    </source>
</evidence>
<dbReference type="GeneID" id="24098908"/>
<keyword evidence="3" id="KW-1185">Reference proteome</keyword>
<dbReference type="SUPFAM" id="SSF51735">
    <property type="entry name" value="NAD(P)-binding Rossmann-fold domains"/>
    <property type="match status" value="1"/>
</dbReference>
<evidence type="ECO:0000313" key="2">
    <source>
        <dbReference type="EMBL" id="CCM03997.1"/>
    </source>
</evidence>
<evidence type="ECO:0000313" key="3">
    <source>
        <dbReference type="Proteomes" id="UP000006352"/>
    </source>
</evidence>
<feature type="signal peptide" evidence="1">
    <location>
        <begin position="1"/>
        <end position="20"/>
    </location>
</feature>
<organism evidence="2 3">
    <name type="scientific">Fibroporia radiculosa</name>
    <dbReference type="NCBI Taxonomy" id="599839"/>
    <lineage>
        <taxon>Eukaryota</taxon>
        <taxon>Fungi</taxon>
        <taxon>Dikarya</taxon>
        <taxon>Basidiomycota</taxon>
        <taxon>Agaricomycotina</taxon>
        <taxon>Agaricomycetes</taxon>
        <taxon>Polyporales</taxon>
        <taxon>Fibroporiaceae</taxon>
        <taxon>Fibroporia</taxon>
    </lineage>
</organism>
<reference evidence="2 3" key="1">
    <citation type="journal article" date="2012" name="Appl. Environ. Microbiol.">
        <title>Short-read sequencing for genomic analysis of the brown rot fungus Fibroporia radiculosa.</title>
        <authorList>
            <person name="Tang J.D."/>
            <person name="Perkins A.D."/>
            <person name="Sonstegard T.S."/>
            <person name="Schroeder S.G."/>
            <person name="Burgess S.C."/>
            <person name="Diehl S.V."/>
        </authorList>
    </citation>
    <scope>NUCLEOTIDE SEQUENCE [LARGE SCALE GENOMIC DNA]</scope>
    <source>
        <strain evidence="2 3">TFFH 294</strain>
    </source>
</reference>
<protein>
    <recommendedName>
        <fullName evidence="4">NAD(P)-binding domain-containing protein</fullName>
    </recommendedName>
</protein>
<dbReference type="OrthoDB" id="9975943at2759"/>
<name>J4HYN6_9APHY</name>
<keyword evidence="1" id="KW-0732">Signal</keyword>
<dbReference type="InParanoid" id="J4HYN6"/>
<dbReference type="PANTHER" id="PTHR14097">
    <property type="entry name" value="OXIDOREDUCTASE HTATIP2"/>
    <property type="match status" value="1"/>
</dbReference>
<dbReference type="Gene3D" id="3.40.50.720">
    <property type="entry name" value="NAD(P)-binding Rossmann-like Domain"/>
    <property type="match status" value="1"/>
</dbReference>
<dbReference type="HOGENOM" id="CLU_071330_5_1_1"/>
<dbReference type="InterPro" id="IPR036291">
    <property type="entry name" value="NAD(P)-bd_dom_sf"/>
</dbReference>
<dbReference type="Proteomes" id="UP000006352">
    <property type="component" value="Unassembled WGS sequence"/>
</dbReference>
<dbReference type="EMBL" id="HE797138">
    <property type="protein sequence ID" value="CCM03997.1"/>
    <property type="molecule type" value="Genomic_DNA"/>
</dbReference>
<sequence>MLILTVSTVAGLAIYRAALADPVINHITLLTRRPVPSWASPPPDAANKTTTILHNNFLSYPQEVARRLAENDACIWALGKTSSGMNEQEYTKITHGYTLAAAQALKDASAGDGEGRSAQKPFRFVFIVFISSELADPAAASYMPMFTRVKGKTEKDLADLCNGAQHMKVHILRPGYFFPSTQYPEDRRNQRPRGDVFLDAFL</sequence>
<proteinExistence type="predicted"/>
<dbReference type="STRING" id="599839.J4HYN6"/>
<accession>J4HYN6</accession>
<dbReference type="AlphaFoldDB" id="J4HYN6"/>
<dbReference type="PANTHER" id="PTHR14097:SF8">
    <property type="entry name" value="NAD(P)-BINDING DOMAIN-CONTAINING PROTEIN"/>
    <property type="match status" value="1"/>
</dbReference>
<dbReference type="RefSeq" id="XP_012183280.1">
    <property type="nucleotide sequence ID" value="XM_012327890.1"/>
</dbReference>